<evidence type="ECO:0000256" key="4">
    <source>
        <dbReference type="ARBA" id="ARBA00022692"/>
    </source>
</evidence>
<evidence type="ECO:0000259" key="11">
    <source>
        <dbReference type="Pfam" id="PF00593"/>
    </source>
</evidence>
<dbReference type="PANTHER" id="PTHR30069:SF39">
    <property type="entry name" value="BLL6183 PROTEIN"/>
    <property type="match status" value="1"/>
</dbReference>
<dbReference type="Gene3D" id="2.170.130.10">
    <property type="entry name" value="TonB-dependent receptor, plug domain"/>
    <property type="match status" value="1"/>
</dbReference>
<evidence type="ECO:0000256" key="7">
    <source>
        <dbReference type="ARBA" id="ARBA00023237"/>
    </source>
</evidence>
<evidence type="ECO:0000256" key="5">
    <source>
        <dbReference type="ARBA" id="ARBA00023077"/>
    </source>
</evidence>
<feature type="domain" description="TonB-dependent receptor-like beta-barrel" evidence="11">
    <location>
        <begin position="227"/>
        <end position="749"/>
    </location>
</feature>
<dbReference type="InterPro" id="IPR036942">
    <property type="entry name" value="Beta-barrel_TonB_sf"/>
</dbReference>
<keyword evidence="14" id="KW-1185">Reference proteome</keyword>
<evidence type="ECO:0000313" key="13">
    <source>
        <dbReference type="EMBL" id="MBM0105445.1"/>
    </source>
</evidence>
<dbReference type="InterPro" id="IPR012910">
    <property type="entry name" value="Plug_dom"/>
</dbReference>
<keyword evidence="4 8" id="KW-0812">Transmembrane</keyword>
<keyword evidence="5 9" id="KW-0798">TonB box</keyword>
<dbReference type="Proteomes" id="UP000661077">
    <property type="component" value="Unassembled WGS sequence"/>
</dbReference>
<evidence type="ECO:0000256" key="10">
    <source>
        <dbReference type="SAM" id="SignalP"/>
    </source>
</evidence>
<comment type="subcellular location">
    <subcellularLocation>
        <location evidence="1 8">Cell outer membrane</location>
        <topology evidence="1 8">Multi-pass membrane protein</topology>
    </subcellularLocation>
</comment>
<feature type="signal peptide" evidence="10">
    <location>
        <begin position="1"/>
        <end position="29"/>
    </location>
</feature>
<gene>
    <name evidence="13" type="ORF">JM946_11835</name>
</gene>
<accession>A0ABS1WWU0</accession>
<feature type="domain" description="TonB-dependent receptor plug" evidence="12">
    <location>
        <begin position="54"/>
        <end position="164"/>
    </location>
</feature>
<dbReference type="InterPro" id="IPR037066">
    <property type="entry name" value="Plug_dom_sf"/>
</dbReference>
<dbReference type="PANTHER" id="PTHR30069">
    <property type="entry name" value="TONB-DEPENDENT OUTER MEMBRANE RECEPTOR"/>
    <property type="match status" value="1"/>
</dbReference>
<dbReference type="Pfam" id="PF07715">
    <property type="entry name" value="Plug"/>
    <property type="match status" value="1"/>
</dbReference>
<evidence type="ECO:0000256" key="2">
    <source>
        <dbReference type="ARBA" id="ARBA00022448"/>
    </source>
</evidence>
<evidence type="ECO:0000256" key="1">
    <source>
        <dbReference type="ARBA" id="ARBA00004571"/>
    </source>
</evidence>
<sequence length="792" mass="86316">MSACHSRAARLSLFASCIAVIPYVTVAAAAEPGRPLEEIVVTAPYGIGIDPALVPAHVQRATAEQLERSHALDLTDFLNRGFSSVNINHAQNNPLQPDFNFRGFTASPLLGLPQGLAVYQNGVRINEPFGDTINWDLVPISALESVQLMAGTQPVFGLNTLGGALSLRMKNGFTHEGTQAELYGGSFARRAGSIQSGGNNGRWGYYGNIDYFEEDGWRDYSKSDALRVFTTLSGRGDDWTLDLSGAYGKTELRGNGSSPVELLAIDREQVFTHPDLTENTQVQLILEGSRKLSDRLQIAGNVFYRDIDTDTFNGDGTIFEECEVDGEELLVEEEFTDVDGNGECSSGADADIELVLDLNGAPIEAELDDEELDAVNNIGRRRQQSHGASAQLALNSTLFGGENDLTLGFAFSEGRSSFDSMMEVARLLENRATSRTGIFAEEFITDVSSEVTSASLYFADTLSLSKRVAVTVSGRFDNTRIRLEDETGQSPELNGSHEFQRFNPAAGITFQPTSALTLYASYGQSTRAPSPVELACASEDAPCNLPNAFLADPPLDEVVAKSWEAGLRGTLGREIRWHLGGFHTVNNDDILFQTTGGAQANVGFFDNVSDTRRAGLELSLSQRWSRLHWFIDYSLVDATFEDTFIVNSPNHPIFDDPPDSGAIVGDDKLLVRSGATIPGIPEHQANLGLDFRFTDRFSLGADVVVRSGVYLRGDEANLLGKTDSYSILNLRGEYRIGDAVTVFARVENVFDEDYETFGLLGEPDEVFEDFEDPRFFGAGPPLGAWLGVKIKL</sequence>
<dbReference type="EMBL" id="JAEVLS010000002">
    <property type="protein sequence ID" value="MBM0105445.1"/>
    <property type="molecule type" value="Genomic_DNA"/>
</dbReference>
<proteinExistence type="inferred from homology"/>
<dbReference type="PROSITE" id="PS52016">
    <property type="entry name" value="TONB_DEPENDENT_REC_3"/>
    <property type="match status" value="1"/>
</dbReference>
<keyword evidence="6 8" id="KW-0472">Membrane</keyword>
<comment type="similarity">
    <text evidence="8 9">Belongs to the TonB-dependent receptor family.</text>
</comment>
<evidence type="ECO:0000256" key="6">
    <source>
        <dbReference type="ARBA" id="ARBA00023136"/>
    </source>
</evidence>
<keyword evidence="10" id="KW-0732">Signal</keyword>
<organism evidence="13 14">
    <name type="scientific">Steroidobacter gossypii</name>
    <dbReference type="NCBI Taxonomy" id="2805490"/>
    <lineage>
        <taxon>Bacteria</taxon>
        <taxon>Pseudomonadati</taxon>
        <taxon>Pseudomonadota</taxon>
        <taxon>Gammaproteobacteria</taxon>
        <taxon>Steroidobacterales</taxon>
        <taxon>Steroidobacteraceae</taxon>
        <taxon>Steroidobacter</taxon>
    </lineage>
</organism>
<keyword evidence="7 8" id="KW-0998">Cell outer membrane</keyword>
<evidence type="ECO:0000256" key="9">
    <source>
        <dbReference type="RuleBase" id="RU003357"/>
    </source>
</evidence>
<comment type="caution">
    <text evidence="13">The sequence shown here is derived from an EMBL/GenBank/DDBJ whole genome shotgun (WGS) entry which is preliminary data.</text>
</comment>
<dbReference type="InterPro" id="IPR000531">
    <property type="entry name" value="Beta-barrel_TonB"/>
</dbReference>
<keyword evidence="2 8" id="KW-0813">Transport</keyword>
<dbReference type="InterPro" id="IPR039426">
    <property type="entry name" value="TonB-dep_rcpt-like"/>
</dbReference>
<name>A0ABS1WWU0_9GAMM</name>
<protein>
    <submittedName>
        <fullName evidence="13">TonB-dependent receptor</fullName>
    </submittedName>
</protein>
<keyword evidence="13" id="KW-0675">Receptor</keyword>
<feature type="chain" id="PRO_5046659126" evidence="10">
    <location>
        <begin position="30"/>
        <end position="792"/>
    </location>
</feature>
<dbReference type="SUPFAM" id="SSF56935">
    <property type="entry name" value="Porins"/>
    <property type="match status" value="1"/>
</dbReference>
<dbReference type="RefSeq" id="WP_203167485.1">
    <property type="nucleotide sequence ID" value="NZ_JAEVLS010000002.1"/>
</dbReference>
<reference evidence="13 14" key="1">
    <citation type="journal article" date="2021" name="Int. J. Syst. Evol. Microbiol.">
        <title>Steroidobacter gossypii sp. nov., isolated from soil of cotton cropping field.</title>
        <authorList>
            <person name="Huang R."/>
            <person name="Yang S."/>
            <person name="Zhen C."/>
            <person name="Liu W."/>
        </authorList>
    </citation>
    <scope>NUCLEOTIDE SEQUENCE [LARGE SCALE GENOMIC DNA]</scope>
    <source>
        <strain evidence="13 14">S1-65</strain>
    </source>
</reference>
<dbReference type="Gene3D" id="2.40.170.20">
    <property type="entry name" value="TonB-dependent receptor, beta-barrel domain"/>
    <property type="match status" value="1"/>
</dbReference>
<evidence type="ECO:0000313" key="14">
    <source>
        <dbReference type="Proteomes" id="UP000661077"/>
    </source>
</evidence>
<keyword evidence="3 8" id="KW-1134">Transmembrane beta strand</keyword>
<dbReference type="Pfam" id="PF00593">
    <property type="entry name" value="TonB_dep_Rec_b-barrel"/>
    <property type="match status" value="1"/>
</dbReference>
<evidence type="ECO:0000256" key="8">
    <source>
        <dbReference type="PROSITE-ProRule" id="PRU01360"/>
    </source>
</evidence>
<evidence type="ECO:0000259" key="12">
    <source>
        <dbReference type="Pfam" id="PF07715"/>
    </source>
</evidence>
<evidence type="ECO:0000256" key="3">
    <source>
        <dbReference type="ARBA" id="ARBA00022452"/>
    </source>
</evidence>